<organism evidence="1 2">
    <name type="scientific">Dorcoceras hygrometricum</name>
    <dbReference type="NCBI Taxonomy" id="472368"/>
    <lineage>
        <taxon>Eukaryota</taxon>
        <taxon>Viridiplantae</taxon>
        <taxon>Streptophyta</taxon>
        <taxon>Embryophyta</taxon>
        <taxon>Tracheophyta</taxon>
        <taxon>Spermatophyta</taxon>
        <taxon>Magnoliopsida</taxon>
        <taxon>eudicotyledons</taxon>
        <taxon>Gunneridae</taxon>
        <taxon>Pentapetalae</taxon>
        <taxon>asterids</taxon>
        <taxon>lamiids</taxon>
        <taxon>Lamiales</taxon>
        <taxon>Gesneriaceae</taxon>
        <taxon>Didymocarpoideae</taxon>
        <taxon>Trichosporeae</taxon>
        <taxon>Loxocarpinae</taxon>
        <taxon>Dorcoceras</taxon>
    </lineage>
</organism>
<evidence type="ECO:0000313" key="2">
    <source>
        <dbReference type="Proteomes" id="UP000250235"/>
    </source>
</evidence>
<sequence>MSSPSDNIVRSAAEYVDSVLKSPETRELMLPYQAELASSGLPWYKEKASNLRLAYIPLIRVKWGTLDKFEVLLPEPEERAHRPPPGIHYFYVNQLEMGLSLGKEEFVMSSEFDDLCGEKSLAFFECGFTGSLAQFKANGYIVEEHPTPFLSVVRALEDMPDDE</sequence>
<name>A0A2Z7AST9_9LAMI</name>
<keyword evidence="2" id="KW-1185">Reference proteome</keyword>
<proteinExistence type="predicted"/>
<dbReference type="Proteomes" id="UP000250235">
    <property type="component" value="Unassembled WGS sequence"/>
</dbReference>
<gene>
    <name evidence="1" type="ORF">F511_25473</name>
</gene>
<evidence type="ECO:0000313" key="1">
    <source>
        <dbReference type="EMBL" id="KZV24448.1"/>
    </source>
</evidence>
<dbReference type="EMBL" id="KV012814">
    <property type="protein sequence ID" value="KZV24448.1"/>
    <property type="molecule type" value="Genomic_DNA"/>
</dbReference>
<dbReference type="AlphaFoldDB" id="A0A2Z7AST9"/>
<protein>
    <submittedName>
        <fullName evidence="1">Uncharacterized protein</fullName>
    </submittedName>
</protein>
<reference evidence="1 2" key="1">
    <citation type="journal article" date="2015" name="Proc. Natl. Acad. Sci. U.S.A.">
        <title>The resurrection genome of Boea hygrometrica: A blueprint for survival of dehydration.</title>
        <authorList>
            <person name="Xiao L."/>
            <person name="Yang G."/>
            <person name="Zhang L."/>
            <person name="Yang X."/>
            <person name="Zhao S."/>
            <person name="Ji Z."/>
            <person name="Zhou Q."/>
            <person name="Hu M."/>
            <person name="Wang Y."/>
            <person name="Chen M."/>
            <person name="Xu Y."/>
            <person name="Jin H."/>
            <person name="Xiao X."/>
            <person name="Hu G."/>
            <person name="Bao F."/>
            <person name="Hu Y."/>
            <person name="Wan P."/>
            <person name="Li L."/>
            <person name="Deng X."/>
            <person name="Kuang T."/>
            <person name="Xiang C."/>
            <person name="Zhu J.K."/>
            <person name="Oliver M.J."/>
            <person name="He Y."/>
        </authorList>
    </citation>
    <scope>NUCLEOTIDE SEQUENCE [LARGE SCALE GENOMIC DNA]</scope>
    <source>
        <strain evidence="2">cv. XS01</strain>
    </source>
</reference>
<accession>A0A2Z7AST9</accession>